<gene>
    <name evidence="2" type="ORF">SINV_10439</name>
</gene>
<evidence type="ECO:0000313" key="2">
    <source>
        <dbReference type="EMBL" id="EFZ12223.1"/>
    </source>
</evidence>
<protein>
    <submittedName>
        <fullName evidence="2">Uncharacterized protein</fullName>
    </submittedName>
</protein>
<feature type="region of interest" description="Disordered" evidence="1">
    <location>
        <begin position="134"/>
        <end position="155"/>
    </location>
</feature>
<dbReference type="AlphaFoldDB" id="E9J4N0"/>
<proteinExistence type="predicted"/>
<accession>E9J4N0</accession>
<dbReference type="OMA" id="FMIRISN"/>
<organism>
    <name type="scientific">Solenopsis invicta</name>
    <name type="common">Red imported fire ant</name>
    <name type="synonym">Solenopsis wagneri</name>
    <dbReference type="NCBI Taxonomy" id="13686"/>
    <lineage>
        <taxon>Eukaryota</taxon>
        <taxon>Metazoa</taxon>
        <taxon>Ecdysozoa</taxon>
        <taxon>Arthropoda</taxon>
        <taxon>Hexapoda</taxon>
        <taxon>Insecta</taxon>
        <taxon>Pterygota</taxon>
        <taxon>Neoptera</taxon>
        <taxon>Endopterygota</taxon>
        <taxon>Hymenoptera</taxon>
        <taxon>Apocrita</taxon>
        <taxon>Aculeata</taxon>
        <taxon>Formicoidea</taxon>
        <taxon>Formicidae</taxon>
        <taxon>Myrmicinae</taxon>
        <taxon>Solenopsis</taxon>
    </lineage>
</organism>
<feature type="non-terminal residue" evidence="2">
    <location>
        <position position="1"/>
    </location>
</feature>
<evidence type="ECO:0000256" key="1">
    <source>
        <dbReference type="SAM" id="MobiDB-lite"/>
    </source>
</evidence>
<name>E9J4N0_SOLIN</name>
<sequence>TNSSGAYHLSVDSVVSDDFLIIQQGILGSSFFVTNNAQINYDTNCVAWQRSTFPFKKRESVVIPPRTNTGFMIRISNPEIKPGYLPRLYTLNGVIMGDSLVTCINNKWYVRVLTLALHKVSEIANETGKLSIDLPPNADNQETPRADYLLKETSG</sequence>
<feature type="compositionally biased region" description="Basic and acidic residues" evidence="1">
    <location>
        <begin position="142"/>
        <end position="155"/>
    </location>
</feature>
<feature type="non-terminal residue" evidence="2">
    <location>
        <position position="155"/>
    </location>
</feature>
<reference evidence="2" key="1">
    <citation type="journal article" date="2011" name="Proc. Natl. Acad. Sci. U.S.A.">
        <title>The genome of the fire ant Solenopsis invicta.</title>
        <authorList>
            <person name="Wurm Y."/>
            <person name="Wang J."/>
            <person name="Riba-Grognuz O."/>
            <person name="Corona M."/>
            <person name="Nygaard S."/>
            <person name="Hunt B.G."/>
            <person name="Ingram K.K."/>
            <person name="Falquet L."/>
            <person name="Nipitwattanaphon M."/>
            <person name="Gotzek D."/>
            <person name="Dijkstra M.B."/>
            <person name="Oettler J."/>
            <person name="Comtesse F."/>
            <person name="Shih C.J."/>
            <person name="Wu W.J."/>
            <person name="Yang C.C."/>
            <person name="Thomas J."/>
            <person name="Beaudoing E."/>
            <person name="Pradervand S."/>
            <person name="Flegel V."/>
            <person name="Cook E.D."/>
            <person name="Fabbretti R."/>
            <person name="Stockinger H."/>
            <person name="Long L."/>
            <person name="Farmerie W.G."/>
            <person name="Oakey J."/>
            <person name="Boomsma J.J."/>
            <person name="Pamilo P."/>
            <person name="Yi S.V."/>
            <person name="Heinze J."/>
            <person name="Goodisman M.A."/>
            <person name="Farinelli L."/>
            <person name="Harshman K."/>
            <person name="Hulo N."/>
            <person name="Cerutti L."/>
            <person name="Xenarios I."/>
            <person name="Shoemaker D."/>
            <person name="Keller L."/>
        </authorList>
    </citation>
    <scope>NUCLEOTIDE SEQUENCE [LARGE SCALE GENOMIC DNA]</scope>
</reference>
<dbReference type="EMBL" id="GL768108">
    <property type="protein sequence ID" value="EFZ12223.1"/>
    <property type="molecule type" value="Genomic_DNA"/>
</dbReference>
<dbReference type="HOGENOM" id="CLU_1699954_0_0_1"/>